<dbReference type="Gene3D" id="1.10.630.10">
    <property type="entry name" value="Cytochrome P450"/>
    <property type="match status" value="1"/>
</dbReference>
<dbReference type="OrthoDB" id="1844152at2759"/>
<dbReference type="InterPro" id="IPR001128">
    <property type="entry name" value="Cyt_P450"/>
</dbReference>
<reference evidence="13 14" key="1">
    <citation type="submission" date="2019-09" db="EMBL/GenBank/DDBJ databases">
        <title>Draft genome of the ectomycorrhizal ascomycete Sphaerosporella brunnea.</title>
        <authorList>
            <consortium name="DOE Joint Genome Institute"/>
            <person name="Benucci G.M."/>
            <person name="Marozzi G."/>
            <person name="Antonielli L."/>
            <person name="Sanchez S."/>
            <person name="Marco P."/>
            <person name="Wang X."/>
            <person name="Falini L.B."/>
            <person name="Barry K."/>
            <person name="Haridas S."/>
            <person name="Lipzen A."/>
            <person name="Labutti K."/>
            <person name="Grigoriev I.V."/>
            <person name="Murat C."/>
            <person name="Martin F."/>
            <person name="Albertini E."/>
            <person name="Donnini D."/>
            <person name="Bonito G."/>
        </authorList>
    </citation>
    <scope>NUCLEOTIDE SEQUENCE [LARGE SCALE GENOMIC DNA]</scope>
    <source>
        <strain evidence="13 14">Sb_GMNB300</strain>
    </source>
</reference>
<dbReference type="SUPFAM" id="SSF48264">
    <property type="entry name" value="Cytochrome P450"/>
    <property type="match status" value="1"/>
</dbReference>
<keyword evidence="14" id="KW-1185">Reference proteome</keyword>
<keyword evidence="8" id="KW-0560">Oxidoreductase</keyword>
<evidence type="ECO:0000256" key="3">
    <source>
        <dbReference type="ARBA" id="ARBA00010617"/>
    </source>
</evidence>
<dbReference type="GO" id="GO:0016020">
    <property type="term" value="C:membrane"/>
    <property type="evidence" value="ECO:0007669"/>
    <property type="project" value="UniProtKB-SubCell"/>
</dbReference>
<keyword evidence="4 12" id="KW-0349">Heme</keyword>
<dbReference type="PRINTS" id="PR00463">
    <property type="entry name" value="EP450I"/>
</dbReference>
<keyword evidence="9 12" id="KW-0408">Iron</keyword>
<comment type="caution">
    <text evidence="13">The sequence shown here is derived from an EMBL/GenBank/DDBJ whole genome shotgun (WGS) entry which is preliminary data.</text>
</comment>
<evidence type="ECO:0000256" key="5">
    <source>
        <dbReference type="ARBA" id="ARBA00022692"/>
    </source>
</evidence>
<dbReference type="GO" id="GO:0004497">
    <property type="term" value="F:monooxygenase activity"/>
    <property type="evidence" value="ECO:0007669"/>
    <property type="project" value="UniProtKB-KW"/>
</dbReference>
<name>A0A5J5EN42_9PEZI</name>
<keyword evidence="10" id="KW-0503">Monooxygenase</keyword>
<proteinExistence type="inferred from homology"/>
<organism evidence="13 14">
    <name type="scientific">Sphaerosporella brunnea</name>
    <dbReference type="NCBI Taxonomy" id="1250544"/>
    <lineage>
        <taxon>Eukaryota</taxon>
        <taxon>Fungi</taxon>
        <taxon>Dikarya</taxon>
        <taxon>Ascomycota</taxon>
        <taxon>Pezizomycotina</taxon>
        <taxon>Pezizomycetes</taxon>
        <taxon>Pezizales</taxon>
        <taxon>Pyronemataceae</taxon>
        <taxon>Sphaerosporella</taxon>
    </lineage>
</organism>
<evidence type="ECO:0000256" key="1">
    <source>
        <dbReference type="ARBA" id="ARBA00001971"/>
    </source>
</evidence>
<evidence type="ECO:0000313" key="14">
    <source>
        <dbReference type="Proteomes" id="UP000326924"/>
    </source>
</evidence>
<dbReference type="InParanoid" id="A0A5J5EN42"/>
<evidence type="ECO:0000256" key="11">
    <source>
        <dbReference type="ARBA" id="ARBA00023136"/>
    </source>
</evidence>
<keyword evidence="7" id="KW-1133">Transmembrane helix</keyword>
<evidence type="ECO:0000313" key="13">
    <source>
        <dbReference type="EMBL" id="KAA8896545.1"/>
    </source>
</evidence>
<evidence type="ECO:0000256" key="2">
    <source>
        <dbReference type="ARBA" id="ARBA00004370"/>
    </source>
</evidence>
<dbReference type="EMBL" id="VXIS01000210">
    <property type="protein sequence ID" value="KAA8896545.1"/>
    <property type="molecule type" value="Genomic_DNA"/>
</dbReference>
<dbReference type="InterPro" id="IPR036396">
    <property type="entry name" value="Cyt_P450_sf"/>
</dbReference>
<dbReference type="Proteomes" id="UP000326924">
    <property type="component" value="Unassembled WGS sequence"/>
</dbReference>
<dbReference type="GO" id="GO:0005506">
    <property type="term" value="F:iron ion binding"/>
    <property type="evidence" value="ECO:0007669"/>
    <property type="project" value="InterPro"/>
</dbReference>
<keyword evidence="5" id="KW-0812">Transmembrane</keyword>
<comment type="subcellular location">
    <subcellularLocation>
        <location evidence="2">Membrane</location>
    </subcellularLocation>
</comment>
<dbReference type="InterPro" id="IPR002401">
    <property type="entry name" value="Cyt_P450_E_grp-I"/>
</dbReference>
<sequence>MAVVVWLTAGVLVLTAYLLHWQTRVKPSNAPTLHSSFVQKVKHLGGMTALLHSAYKTHNQGTFQYVTIRGRRQVVVSSDKLITELKNAPHEILSFARWTQDLIEFDTILPLYTGGQKLVQWPPLVQKLTHRFFKGPMTKDLATNFPDLFDDLVYGFSKAPQDAPVYTLVRCAVLPAVARQIIGAPLCRDEEFLKNTDEMTHLFGVAPQLAGMFPGKFLKRLAVRYLTRWETVKRYIEEACEAQAKDLNRPKGKDFFSLSLAAIEMNGAKGTGEMWDIPRLATEVCSNFFAAHHTTSATIAMALLELAVRPEYQPILREEVRQAVDEKGWSMDAIDSLEKLDSFLVEMRRWRPLADMMLNRAVIRETTLSDGTILKPGTYISASYSARQLDPRYYTSPEEFDGMRFYKLRKEGDQGRLFTDVDGTLHLGFGGGKHPCPGRFFATAVVKLGIAYLLNQYQVLPGSEKLEMEMHFEEQRLPSMKDKVVFKKL</sequence>
<evidence type="ECO:0000256" key="4">
    <source>
        <dbReference type="ARBA" id="ARBA00022617"/>
    </source>
</evidence>
<dbReference type="PANTHER" id="PTHR46206">
    <property type="entry name" value="CYTOCHROME P450"/>
    <property type="match status" value="1"/>
</dbReference>
<evidence type="ECO:0000256" key="12">
    <source>
        <dbReference type="PIRSR" id="PIRSR602401-1"/>
    </source>
</evidence>
<evidence type="ECO:0000256" key="9">
    <source>
        <dbReference type="ARBA" id="ARBA00023004"/>
    </source>
</evidence>
<comment type="cofactor">
    <cofactor evidence="1 12">
        <name>heme</name>
        <dbReference type="ChEBI" id="CHEBI:30413"/>
    </cofactor>
</comment>
<comment type="similarity">
    <text evidence="3">Belongs to the cytochrome P450 family.</text>
</comment>
<gene>
    <name evidence="13" type="ORF">FN846DRAFT_964987</name>
</gene>
<dbReference type="AlphaFoldDB" id="A0A5J5EN42"/>
<evidence type="ECO:0000256" key="10">
    <source>
        <dbReference type="ARBA" id="ARBA00023033"/>
    </source>
</evidence>
<keyword evidence="11" id="KW-0472">Membrane</keyword>
<evidence type="ECO:0000256" key="8">
    <source>
        <dbReference type="ARBA" id="ARBA00023002"/>
    </source>
</evidence>
<accession>A0A5J5EN42</accession>
<protein>
    <submittedName>
        <fullName evidence="13">Cytochrome P450</fullName>
    </submittedName>
</protein>
<dbReference type="GO" id="GO:0020037">
    <property type="term" value="F:heme binding"/>
    <property type="evidence" value="ECO:0007669"/>
    <property type="project" value="InterPro"/>
</dbReference>
<dbReference type="GO" id="GO:0016705">
    <property type="term" value="F:oxidoreductase activity, acting on paired donors, with incorporation or reduction of molecular oxygen"/>
    <property type="evidence" value="ECO:0007669"/>
    <property type="project" value="InterPro"/>
</dbReference>
<dbReference type="CDD" id="cd11041">
    <property type="entry name" value="CYP503A1-like"/>
    <property type="match status" value="1"/>
</dbReference>
<dbReference type="PANTHER" id="PTHR46206:SF5">
    <property type="entry name" value="P450, PUTATIVE (EUROFUNG)-RELATED"/>
    <property type="match status" value="1"/>
</dbReference>
<feature type="binding site" description="axial binding residue" evidence="12">
    <location>
        <position position="436"/>
    </location>
    <ligand>
        <name>heme</name>
        <dbReference type="ChEBI" id="CHEBI:30413"/>
    </ligand>
    <ligandPart>
        <name>Fe</name>
        <dbReference type="ChEBI" id="CHEBI:18248"/>
    </ligandPart>
</feature>
<evidence type="ECO:0000256" key="7">
    <source>
        <dbReference type="ARBA" id="ARBA00022989"/>
    </source>
</evidence>
<keyword evidence="6 12" id="KW-0479">Metal-binding</keyword>
<evidence type="ECO:0000256" key="6">
    <source>
        <dbReference type="ARBA" id="ARBA00022723"/>
    </source>
</evidence>
<dbReference type="Pfam" id="PF00067">
    <property type="entry name" value="p450"/>
    <property type="match status" value="1"/>
</dbReference>